<evidence type="ECO:0000313" key="3">
    <source>
        <dbReference type="Proteomes" id="UP000009319"/>
    </source>
</evidence>
<gene>
    <name evidence="2" type="ORF">BN77_1740</name>
</gene>
<dbReference type="HOGENOM" id="CLU_2668546_0_0_5"/>
<keyword evidence="3" id="KW-1185">Reference proteome</keyword>
<protein>
    <submittedName>
        <fullName evidence="2">Uncharacterized protein</fullName>
    </submittedName>
</protein>
<dbReference type="Proteomes" id="UP000009319">
    <property type="component" value="Unassembled WGS sequence"/>
</dbReference>
<reference evidence="2 3" key="1">
    <citation type="journal article" date="2013" name="Genome Announc.">
        <title>Draft Genome Sequence of Rhizobium mesoamericanum STM3625, a Nitrogen-Fixing Symbiont of Mimosa pudica Isolated in French Guiana (South America).</title>
        <authorList>
            <person name="Moulin L."/>
            <person name="Mornico D."/>
            <person name="Melkonian R."/>
            <person name="Klonowska A."/>
        </authorList>
    </citation>
    <scope>NUCLEOTIDE SEQUENCE [LARGE SCALE GENOMIC DNA]</scope>
    <source>
        <strain evidence="2 3">STM3625</strain>
    </source>
</reference>
<dbReference type="EMBL" id="CANI01000006">
    <property type="protein sequence ID" value="CCM74603.1"/>
    <property type="molecule type" value="Genomic_DNA"/>
</dbReference>
<sequence>MPRLPSQKQQPPPTAEPEIGHRGVGGGMRVAPFIRRRYQVPSGPLERKKQKTCQLENIRKRRRVAVTTSSVLAKI</sequence>
<comment type="caution">
    <text evidence="2">The sequence shown here is derived from an EMBL/GenBank/DDBJ whole genome shotgun (WGS) entry which is preliminary data.</text>
</comment>
<organism evidence="2 3">
    <name type="scientific">Rhizobium mesoamericanum STM3625</name>
    <dbReference type="NCBI Taxonomy" id="1211777"/>
    <lineage>
        <taxon>Bacteria</taxon>
        <taxon>Pseudomonadati</taxon>
        <taxon>Pseudomonadota</taxon>
        <taxon>Alphaproteobacteria</taxon>
        <taxon>Hyphomicrobiales</taxon>
        <taxon>Rhizobiaceae</taxon>
        <taxon>Rhizobium/Agrobacterium group</taxon>
        <taxon>Rhizobium</taxon>
    </lineage>
</organism>
<evidence type="ECO:0000313" key="2">
    <source>
        <dbReference type="EMBL" id="CCM74603.1"/>
    </source>
</evidence>
<name>K0PL09_9HYPH</name>
<evidence type="ECO:0000256" key="1">
    <source>
        <dbReference type="SAM" id="MobiDB-lite"/>
    </source>
</evidence>
<proteinExistence type="predicted"/>
<dbReference type="AlphaFoldDB" id="K0PL09"/>
<feature type="region of interest" description="Disordered" evidence="1">
    <location>
        <begin position="1"/>
        <end position="27"/>
    </location>
</feature>
<accession>K0PL09</accession>